<protein>
    <recommendedName>
        <fullName evidence="2">DUF6604 domain-containing protein</fullName>
    </recommendedName>
</protein>
<dbReference type="InterPro" id="IPR046539">
    <property type="entry name" value="DUF6604"/>
</dbReference>
<proteinExistence type="predicted"/>
<dbReference type="Proteomes" id="UP001345827">
    <property type="component" value="Unassembled WGS sequence"/>
</dbReference>
<gene>
    <name evidence="3" type="ORF">LTR25_002632</name>
</gene>
<dbReference type="PANTHER" id="PTHR38795:SF1">
    <property type="entry name" value="DUF6604 DOMAIN-CONTAINING PROTEIN"/>
    <property type="match status" value="1"/>
</dbReference>
<keyword evidence="4" id="KW-1185">Reference proteome</keyword>
<name>A0AAV9QCG9_9PEZI</name>
<dbReference type="EMBL" id="JAXLQG010000004">
    <property type="protein sequence ID" value="KAK5540855.1"/>
    <property type="molecule type" value="Genomic_DNA"/>
</dbReference>
<comment type="caution">
    <text evidence="3">The sequence shown here is derived from an EMBL/GenBank/DDBJ whole genome shotgun (WGS) entry which is preliminary data.</text>
</comment>
<sequence length="741" mass="83784">MLPDFLKDSYKQYKTDTVRFATWLVNVAKKCGYEPEDLTPTPSLDANGKGKRKKNTNQSKAPEPEKYQISIRELCKVAQAVSKSTVKVPTSVLAVAKRAITLRKDVTSYFVGQGNAASNQRHAHFIEVMEDICKSLEWDDEGTSAAAKKDDKGVDLPNNAGENADDQAWLNRFAALTVEDIEDTTETVSERSEMVKVVAVEDEEAADPDDDEAYLSHAFFRVFCLFHDLQKWRKFLSETWTEYGDRKVDLMTASVVTDNALQLARELIQEVVADLPPEFPQHGTELQELVYASSCLHRGGLVCPDTQLGLTFSLDMADVAEWCYLGPSEGDEEIRRIRKCIEAFVEEDPLQCLKEESARTLGRPSYPSPDHLMLSRNPVLCGLMTFQLNLRMQTIGQALVTQWYDVPQLAFLYNLVQQSPGQTLSWPDMELFIKIHGEERIFIGNRPKDAAQSINRLEIVTGVSSVARLASDSRQRSHWHRPDGKNARHLEPTTKVANLFRERYQYDNPAKTNFPSICSANVSTFLDELSETSTKKNKTKKSKPDKGKELALALSSPDEFLGRRWQNTHNVGALQLLALIKGKLGEEEPVLLFNYFAMHRRSIEILRLIQKKEHHKFVQYFTERYMPDDSFISNLVILIHHVARGSAIDGEKLGLTGRDTQLMSRMVISCGDVMREYLAKQGDGVSRELRVFCRNKKFLAVEDGKAGQNKEVDNNSMYVLGLEQVLTPQEMESLRTGIPMA</sequence>
<evidence type="ECO:0000256" key="1">
    <source>
        <dbReference type="SAM" id="MobiDB-lite"/>
    </source>
</evidence>
<dbReference type="Pfam" id="PF20253">
    <property type="entry name" value="DUF6604"/>
    <property type="match status" value="1"/>
</dbReference>
<dbReference type="PANTHER" id="PTHR38795">
    <property type="entry name" value="DUF6604 DOMAIN-CONTAINING PROTEIN"/>
    <property type="match status" value="1"/>
</dbReference>
<feature type="domain" description="DUF6604" evidence="2">
    <location>
        <begin position="11"/>
        <end position="272"/>
    </location>
</feature>
<evidence type="ECO:0000313" key="4">
    <source>
        <dbReference type="Proteomes" id="UP001345827"/>
    </source>
</evidence>
<feature type="region of interest" description="Disordered" evidence="1">
    <location>
        <begin position="34"/>
        <end position="65"/>
    </location>
</feature>
<feature type="region of interest" description="Disordered" evidence="1">
    <location>
        <begin position="144"/>
        <end position="163"/>
    </location>
</feature>
<accession>A0AAV9QCG9</accession>
<evidence type="ECO:0000259" key="2">
    <source>
        <dbReference type="Pfam" id="PF20253"/>
    </source>
</evidence>
<evidence type="ECO:0000313" key="3">
    <source>
        <dbReference type="EMBL" id="KAK5540855.1"/>
    </source>
</evidence>
<reference evidence="3 4" key="1">
    <citation type="submission" date="2023-06" db="EMBL/GenBank/DDBJ databases">
        <title>Black Yeasts Isolated from many extreme environments.</title>
        <authorList>
            <person name="Coleine C."/>
            <person name="Stajich J.E."/>
            <person name="Selbmann L."/>
        </authorList>
    </citation>
    <scope>NUCLEOTIDE SEQUENCE [LARGE SCALE GENOMIC DNA]</scope>
    <source>
        <strain evidence="3 4">CCFEE 5887</strain>
    </source>
</reference>
<dbReference type="AlphaFoldDB" id="A0AAV9QCG9"/>
<organism evidence="3 4">
    <name type="scientific">Vermiconidia calcicola</name>
    <dbReference type="NCBI Taxonomy" id="1690605"/>
    <lineage>
        <taxon>Eukaryota</taxon>
        <taxon>Fungi</taxon>
        <taxon>Dikarya</taxon>
        <taxon>Ascomycota</taxon>
        <taxon>Pezizomycotina</taxon>
        <taxon>Dothideomycetes</taxon>
        <taxon>Dothideomycetidae</taxon>
        <taxon>Mycosphaerellales</taxon>
        <taxon>Extremaceae</taxon>
        <taxon>Vermiconidia</taxon>
    </lineage>
</organism>